<proteinExistence type="predicted"/>
<evidence type="ECO:0000313" key="1">
    <source>
        <dbReference type="EMBL" id="CAG8684393.1"/>
    </source>
</evidence>
<evidence type="ECO:0000313" key="2">
    <source>
        <dbReference type="Proteomes" id="UP000789375"/>
    </source>
</evidence>
<gene>
    <name evidence="1" type="ORF">FMOSSE_LOCUS13059</name>
</gene>
<comment type="caution">
    <text evidence="1">The sequence shown here is derived from an EMBL/GenBank/DDBJ whole genome shotgun (WGS) entry which is preliminary data.</text>
</comment>
<dbReference type="AlphaFoldDB" id="A0A9N9HF68"/>
<dbReference type="EMBL" id="CAJVPP010007079">
    <property type="protein sequence ID" value="CAG8684393.1"/>
    <property type="molecule type" value="Genomic_DNA"/>
</dbReference>
<reference evidence="1" key="1">
    <citation type="submission" date="2021-06" db="EMBL/GenBank/DDBJ databases">
        <authorList>
            <person name="Kallberg Y."/>
            <person name="Tangrot J."/>
            <person name="Rosling A."/>
        </authorList>
    </citation>
    <scope>NUCLEOTIDE SEQUENCE</scope>
    <source>
        <strain evidence="1">87-6 pot B 2015</strain>
    </source>
</reference>
<dbReference type="Proteomes" id="UP000789375">
    <property type="component" value="Unassembled WGS sequence"/>
</dbReference>
<accession>A0A9N9HF68</accession>
<keyword evidence="2" id="KW-1185">Reference proteome</keyword>
<organism evidence="1 2">
    <name type="scientific">Funneliformis mosseae</name>
    <name type="common">Endomycorrhizal fungus</name>
    <name type="synonym">Glomus mosseae</name>
    <dbReference type="NCBI Taxonomy" id="27381"/>
    <lineage>
        <taxon>Eukaryota</taxon>
        <taxon>Fungi</taxon>
        <taxon>Fungi incertae sedis</taxon>
        <taxon>Mucoromycota</taxon>
        <taxon>Glomeromycotina</taxon>
        <taxon>Glomeromycetes</taxon>
        <taxon>Glomerales</taxon>
        <taxon>Glomeraceae</taxon>
        <taxon>Funneliformis</taxon>
    </lineage>
</organism>
<sequence>KALQSNKASINILFSEIFNLLMYLKDDIIVIQEELDIDFYSFLEDNLDVILEKYINREVKKIWFTEERLPLFLKVTSQQLYEIFVKNLTSTDQYPYLE</sequence>
<name>A0A9N9HF68_FUNMO</name>
<protein>
    <submittedName>
        <fullName evidence="1">10093_t:CDS:1</fullName>
    </submittedName>
</protein>
<feature type="non-terminal residue" evidence="1">
    <location>
        <position position="1"/>
    </location>
</feature>